<accession>Z9JSP1</accession>
<evidence type="ECO:0000313" key="4">
    <source>
        <dbReference type="Proteomes" id="UP000023067"/>
    </source>
</evidence>
<dbReference type="HOGENOM" id="CLU_123721_2_1_11"/>
<dbReference type="eggNOG" id="ENOG5032T1V">
    <property type="taxonomic scope" value="Bacteria"/>
</dbReference>
<feature type="domain" description="TadE-like" evidence="2">
    <location>
        <begin position="10"/>
        <end position="51"/>
    </location>
</feature>
<reference evidence="3 4" key="1">
    <citation type="submission" date="2014-02" db="EMBL/GenBank/DDBJ databases">
        <title>Genome sequence of Brachybacterium phenoliresistens strain W13A50.</title>
        <authorList>
            <person name="Wang X."/>
        </authorList>
    </citation>
    <scope>NUCLEOTIDE SEQUENCE [LARGE SCALE GENOMIC DNA]</scope>
    <source>
        <strain evidence="3 4">W13A50</strain>
    </source>
</reference>
<dbReference type="Proteomes" id="UP000023067">
    <property type="component" value="Unassembled WGS sequence"/>
</dbReference>
<feature type="transmembrane region" description="Helical" evidence="1">
    <location>
        <begin position="12"/>
        <end position="37"/>
    </location>
</feature>
<keyword evidence="1" id="KW-0472">Membrane</keyword>
<proteinExistence type="predicted"/>
<name>Z9JSP1_9MICO</name>
<dbReference type="InterPro" id="IPR012495">
    <property type="entry name" value="TadE-like_dom"/>
</dbReference>
<evidence type="ECO:0000259" key="2">
    <source>
        <dbReference type="Pfam" id="PF07811"/>
    </source>
</evidence>
<evidence type="ECO:0000256" key="1">
    <source>
        <dbReference type="SAM" id="Phobius"/>
    </source>
</evidence>
<keyword evidence="1" id="KW-1133">Transmembrane helix</keyword>
<dbReference type="EMBL" id="JDYK01000012">
    <property type="protein sequence ID" value="EWS80826.1"/>
    <property type="molecule type" value="Genomic_DNA"/>
</dbReference>
<dbReference type="AlphaFoldDB" id="Z9JSP1"/>
<dbReference type="STRING" id="396014.BF93_01745"/>
<gene>
    <name evidence="3" type="ORF">BF93_01745</name>
</gene>
<organism evidence="3 4">
    <name type="scientific">Brachybacterium phenoliresistens</name>
    <dbReference type="NCBI Taxonomy" id="396014"/>
    <lineage>
        <taxon>Bacteria</taxon>
        <taxon>Bacillati</taxon>
        <taxon>Actinomycetota</taxon>
        <taxon>Actinomycetes</taxon>
        <taxon>Micrococcales</taxon>
        <taxon>Dermabacteraceae</taxon>
        <taxon>Brachybacterium</taxon>
    </lineage>
</organism>
<dbReference type="Pfam" id="PF07811">
    <property type="entry name" value="TadE"/>
    <property type="match status" value="1"/>
</dbReference>
<protein>
    <recommendedName>
        <fullName evidence="2">TadE-like domain-containing protein</fullName>
    </recommendedName>
</protein>
<sequence>MRRALRAEDGSAVVEFPLVAVLILIIALAVIQAAVILHTRNTLIDASVQGAHHASLVGNDLQDGEERTRQLIDQNLGGDLDVEVSAVQGEDGIIDVRVSAAFPLVGLYGPRGTLQVDGRAIAEETW</sequence>
<keyword evidence="4" id="KW-1185">Reference proteome</keyword>
<dbReference type="PATRIC" id="fig|396014.3.peg.2388"/>
<evidence type="ECO:0000313" key="3">
    <source>
        <dbReference type="EMBL" id="EWS80826.1"/>
    </source>
</evidence>
<comment type="caution">
    <text evidence="3">The sequence shown here is derived from an EMBL/GenBank/DDBJ whole genome shotgun (WGS) entry which is preliminary data.</text>
</comment>
<keyword evidence="1" id="KW-0812">Transmembrane</keyword>